<dbReference type="Gene3D" id="3.30.70.100">
    <property type="match status" value="1"/>
</dbReference>
<protein>
    <submittedName>
        <fullName evidence="1">Uncharacterized protein</fullName>
    </submittedName>
</protein>
<reference evidence="1 2" key="1">
    <citation type="submission" date="2018-06" db="EMBL/GenBank/DDBJ databases">
        <title>Natronomonas sp. F16-60 a new haloarchaeon isolated from a solar saltern of Isla Cristina, Huelva, Spain.</title>
        <authorList>
            <person name="Duran-Viseras A."/>
            <person name="Sanchez-Porro C."/>
            <person name="Ventosa A."/>
        </authorList>
    </citation>
    <scope>NUCLEOTIDE SEQUENCE [LARGE SCALE GENOMIC DNA]</scope>
    <source>
        <strain evidence="1 2">F16-60</strain>
    </source>
</reference>
<comment type="caution">
    <text evidence="1">The sequence shown here is derived from an EMBL/GenBank/DDBJ whole genome shotgun (WGS) entry which is preliminary data.</text>
</comment>
<accession>A0A554N7B7</accession>
<dbReference type="SUPFAM" id="SSF54909">
    <property type="entry name" value="Dimeric alpha+beta barrel"/>
    <property type="match status" value="1"/>
</dbReference>
<sequence>MLERLLPDPLAAAYERDLPEPVHVPNLLTFADRRWYERYAAAVSPLLRVVGGRPRWFGRHERTYHGQRQCEEFGLVEYPSHRRFLLLIGTPYYSLLDGLRERGVSHFEAGFTSPVADGPLGRHDHLLTVHFEPRTGRVDGGDFEAIREAFDPGSGAFVYGSRLTSDFDFLGEPVRGADPRPLSYPGIACFAEPSPTAADATVDELGDALENAVEDHALCLYRREGS</sequence>
<keyword evidence="2" id="KW-1185">Reference proteome</keyword>
<gene>
    <name evidence="1" type="ORF">DP107_12425</name>
</gene>
<proteinExistence type="predicted"/>
<dbReference type="InParanoid" id="A0A554N7B7"/>
<name>A0A554N7B7_9EURY</name>
<organism evidence="1 2">
    <name type="scientific">Haloglomus irregulare</name>
    <dbReference type="NCBI Taxonomy" id="2234134"/>
    <lineage>
        <taxon>Archaea</taxon>
        <taxon>Methanobacteriati</taxon>
        <taxon>Methanobacteriota</taxon>
        <taxon>Stenosarchaea group</taxon>
        <taxon>Halobacteria</taxon>
        <taxon>Halobacteriales</taxon>
        <taxon>Natronomonadaceae</taxon>
        <taxon>Haloglomus</taxon>
    </lineage>
</organism>
<dbReference type="RefSeq" id="WP_144262482.1">
    <property type="nucleotide sequence ID" value="NZ_QMDX01000008.1"/>
</dbReference>
<dbReference type="Proteomes" id="UP000319894">
    <property type="component" value="Unassembled WGS sequence"/>
</dbReference>
<dbReference type="EMBL" id="QMDX01000008">
    <property type="protein sequence ID" value="TSD13296.1"/>
    <property type="molecule type" value="Genomic_DNA"/>
</dbReference>
<dbReference type="AlphaFoldDB" id="A0A554N7B7"/>
<evidence type="ECO:0000313" key="1">
    <source>
        <dbReference type="EMBL" id="TSD13296.1"/>
    </source>
</evidence>
<evidence type="ECO:0000313" key="2">
    <source>
        <dbReference type="Proteomes" id="UP000319894"/>
    </source>
</evidence>
<dbReference type="InterPro" id="IPR011008">
    <property type="entry name" value="Dimeric_a/b-barrel"/>
</dbReference>